<dbReference type="Pfam" id="PF00333">
    <property type="entry name" value="Ribosomal_S5"/>
    <property type="match status" value="1"/>
</dbReference>
<keyword evidence="3" id="KW-0694">RNA-binding</keyword>
<dbReference type="AlphaFoldDB" id="A0A2M6WK59"/>
<feature type="region of interest" description="Disordered" evidence="10">
    <location>
        <begin position="1"/>
        <end position="36"/>
    </location>
</feature>
<dbReference type="InterPro" id="IPR005324">
    <property type="entry name" value="Ribosomal_uS5_C"/>
</dbReference>
<dbReference type="InterPro" id="IPR000851">
    <property type="entry name" value="Ribosomal_uS5"/>
</dbReference>
<evidence type="ECO:0000256" key="3">
    <source>
        <dbReference type="ARBA" id="ARBA00022884"/>
    </source>
</evidence>
<evidence type="ECO:0000313" key="13">
    <source>
        <dbReference type="Proteomes" id="UP000229112"/>
    </source>
</evidence>
<reference evidence="13" key="1">
    <citation type="submission" date="2017-09" db="EMBL/GenBank/DDBJ databases">
        <title>Depth-based differentiation of microbial function through sediment-hosted aquifers and enrichment of novel symbionts in the deep terrestrial subsurface.</title>
        <authorList>
            <person name="Probst A.J."/>
            <person name="Ladd B."/>
            <person name="Jarett J.K."/>
            <person name="Geller-Mcgrath D.E."/>
            <person name="Sieber C.M.K."/>
            <person name="Emerson J.B."/>
            <person name="Anantharaman K."/>
            <person name="Thomas B.C."/>
            <person name="Malmstrom R."/>
            <person name="Stieglmeier M."/>
            <person name="Klingl A."/>
            <person name="Woyke T."/>
            <person name="Ryan C.M."/>
            <person name="Banfield J.F."/>
        </authorList>
    </citation>
    <scope>NUCLEOTIDE SEQUENCE [LARGE SCALE GENOMIC DNA]</scope>
</reference>
<keyword evidence="2" id="KW-0699">rRNA-binding</keyword>
<dbReference type="Proteomes" id="UP000229112">
    <property type="component" value="Unassembled WGS sequence"/>
</dbReference>
<name>A0A2M6WK59_9BACT</name>
<feature type="compositionally biased region" description="Basic and acidic residues" evidence="10">
    <location>
        <begin position="1"/>
        <end position="18"/>
    </location>
</feature>
<evidence type="ECO:0000256" key="10">
    <source>
        <dbReference type="SAM" id="MobiDB-lite"/>
    </source>
</evidence>
<comment type="similarity">
    <text evidence="1 9">Belongs to the universal ribosomal protein uS5 family.</text>
</comment>
<dbReference type="InterPro" id="IPR005712">
    <property type="entry name" value="Ribosomal_uS5_bac-type"/>
</dbReference>
<dbReference type="GO" id="GO:0006412">
    <property type="term" value="P:translation"/>
    <property type="evidence" value="ECO:0007669"/>
    <property type="project" value="InterPro"/>
</dbReference>
<evidence type="ECO:0000256" key="4">
    <source>
        <dbReference type="ARBA" id="ARBA00022980"/>
    </source>
</evidence>
<gene>
    <name evidence="12" type="ORF">COU06_01290</name>
</gene>
<dbReference type="InterPro" id="IPR013810">
    <property type="entry name" value="Ribosomal_uS5_N"/>
</dbReference>
<dbReference type="PANTHER" id="PTHR48277:SF1">
    <property type="entry name" value="MITOCHONDRIAL RIBOSOMAL PROTEIN S5"/>
    <property type="match status" value="1"/>
</dbReference>
<dbReference type="Pfam" id="PF03719">
    <property type="entry name" value="Ribosomal_S5_C"/>
    <property type="match status" value="1"/>
</dbReference>
<dbReference type="SUPFAM" id="SSF54211">
    <property type="entry name" value="Ribosomal protein S5 domain 2-like"/>
    <property type="match status" value="1"/>
</dbReference>
<dbReference type="InterPro" id="IPR020568">
    <property type="entry name" value="Ribosomal_Su5_D2-typ_SF"/>
</dbReference>
<dbReference type="SUPFAM" id="SSF54768">
    <property type="entry name" value="dsRNA-binding domain-like"/>
    <property type="match status" value="1"/>
</dbReference>
<dbReference type="InterPro" id="IPR014721">
    <property type="entry name" value="Ribsml_uS5_D2-typ_fold_subgr"/>
</dbReference>
<dbReference type="PROSITE" id="PS00585">
    <property type="entry name" value="RIBOSOMAL_S5"/>
    <property type="match status" value="1"/>
</dbReference>
<keyword evidence="4 8" id="KW-0689">Ribosomal protein</keyword>
<evidence type="ECO:0000256" key="6">
    <source>
        <dbReference type="ARBA" id="ARBA00035255"/>
    </source>
</evidence>
<dbReference type="GO" id="GO:0003735">
    <property type="term" value="F:structural constituent of ribosome"/>
    <property type="evidence" value="ECO:0007669"/>
    <property type="project" value="UniProtKB-UniRule"/>
</dbReference>
<keyword evidence="5 8" id="KW-0687">Ribonucleoprotein</keyword>
<dbReference type="GO" id="GO:0015935">
    <property type="term" value="C:small ribosomal subunit"/>
    <property type="evidence" value="ECO:0007669"/>
    <property type="project" value="InterPro"/>
</dbReference>
<feature type="domain" description="S5 DRBM" evidence="11">
    <location>
        <begin position="41"/>
        <end position="104"/>
    </location>
</feature>
<dbReference type="EMBL" id="PFAY01000010">
    <property type="protein sequence ID" value="PIT93167.1"/>
    <property type="molecule type" value="Genomic_DNA"/>
</dbReference>
<accession>A0A2M6WK59</accession>
<evidence type="ECO:0000256" key="9">
    <source>
        <dbReference type="RuleBase" id="RU003823"/>
    </source>
</evidence>
<evidence type="ECO:0000256" key="2">
    <source>
        <dbReference type="ARBA" id="ARBA00022730"/>
    </source>
</evidence>
<sequence length="197" mass="21674">MSDEIKTNNQPVRREVQGSRRKISPKRRDNKKPFERKKEEFQEKVIDMARVTRVMGGGKRFKFRTTIVLGDGKGRVGVGVGKSGDVVSSINKAKNDAKKNLITVAMNKRTIPHEVEAKYSAGKVLLKPARPGNGLVAGGAVRVVLALSGIKDITAKKKGKTSNKLSNARATIKALQMLKAKKVVKINKKSETKEEEK</sequence>
<dbReference type="PANTHER" id="PTHR48277">
    <property type="entry name" value="MITOCHONDRIAL RIBOSOMAL PROTEIN S5"/>
    <property type="match status" value="1"/>
</dbReference>
<evidence type="ECO:0000259" key="11">
    <source>
        <dbReference type="PROSITE" id="PS50881"/>
    </source>
</evidence>
<dbReference type="Gene3D" id="3.30.230.10">
    <property type="match status" value="1"/>
</dbReference>
<dbReference type="InterPro" id="IPR018192">
    <property type="entry name" value="Ribosomal_uS5_N_CS"/>
</dbReference>
<dbReference type="NCBIfam" id="TIGR01021">
    <property type="entry name" value="rpsE_bact"/>
    <property type="match status" value="1"/>
</dbReference>
<evidence type="ECO:0000256" key="8">
    <source>
        <dbReference type="PROSITE-ProRule" id="PRU00268"/>
    </source>
</evidence>
<protein>
    <recommendedName>
        <fullName evidence="6">Small ribosomal subunit protein uS5</fullName>
    </recommendedName>
    <alternativeName>
        <fullName evidence="7">30S ribosomal protein S5</fullName>
    </alternativeName>
</protein>
<evidence type="ECO:0000256" key="5">
    <source>
        <dbReference type="ARBA" id="ARBA00023274"/>
    </source>
</evidence>
<evidence type="ECO:0000256" key="1">
    <source>
        <dbReference type="ARBA" id="ARBA00008945"/>
    </source>
</evidence>
<dbReference type="FunFam" id="3.30.230.10:FF:000002">
    <property type="entry name" value="30S ribosomal protein S5"/>
    <property type="match status" value="1"/>
</dbReference>
<organism evidence="12 13">
    <name type="scientific">Candidatus Harrisonbacteria bacterium CG10_big_fil_rev_8_21_14_0_10_38_8</name>
    <dbReference type="NCBI Taxonomy" id="1974582"/>
    <lineage>
        <taxon>Bacteria</taxon>
        <taxon>Candidatus Harrisoniibacteriota</taxon>
    </lineage>
</organism>
<evidence type="ECO:0000313" key="12">
    <source>
        <dbReference type="EMBL" id="PIT93167.1"/>
    </source>
</evidence>
<comment type="caution">
    <text evidence="12">The sequence shown here is derived from an EMBL/GenBank/DDBJ whole genome shotgun (WGS) entry which is preliminary data.</text>
</comment>
<dbReference type="GO" id="GO:0019843">
    <property type="term" value="F:rRNA binding"/>
    <property type="evidence" value="ECO:0007669"/>
    <property type="project" value="UniProtKB-KW"/>
</dbReference>
<dbReference type="PROSITE" id="PS50881">
    <property type="entry name" value="S5_DSRBD"/>
    <property type="match status" value="1"/>
</dbReference>
<dbReference type="GO" id="GO:0005737">
    <property type="term" value="C:cytoplasm"/>
    <property type="evidence" value="ECO:0007669"/>
    <property type="project" value="UniProtKB-ARBA"/>
</dbReference>
<feature type="compositionally biased region" description="Basic residues" evidence="10">
    <location>
        <begin position="19"/>
        <end position="30"/>
    </location>
</feature>
<dbReference type="Gene3D" id="3.30.160.20">
    <property type="match status" value="1"/>
</dbReference>
<evidence type="ECO:0000256" key="7">
    <source>
        <dbReference type="ARBA" id="ARBA00035519"/>
    </source>
</evidence>
<proteinExistence type="inferred from homology"/>